<feature type="region of interest" description="Disordered" evidence="1">
    <location>
        <begin position="168"/>
        <end position="190"/>
    </location>
</feature>
<sequence length="204" mass="23222">MALAHPRPPVNINWDEYLKDFKQYSPEELLVASKFYWNQDPSDYIQACEKSYLAAVYCIKMLALEQGILLSSHEQVGEFCDFLFLNKTFLDIDSRHTSSTMVNGFTCAEALHRFRYETFLDRATIKKYMNNVKLMVNVSQKIDRAAIKTTLDGSTFLKKCVKTNKEIPLGEDHPSKTGTDDRGVPDNDGIICNELDPTLTIAHA</sequence>
<dbReference type="Proteomes" id="UP000095281">
    <property type="component" value="Unplaced"/>
</dbReference>
<protein>
    <submittedName>
        <fullName evidence="3">HEPN domain-containing protein</fullName>
    </submittedName>
</protein>
<proteinExistence type="predicted"/>
<keyword evidence="2" id="KW-1185">Reference proteome</keyword>
<dbReference type="Gene3D" id="1.20.120.330">
    <property type="entry name" value="Nucleotidyltransferases domain 2"/>
    <property type="match status" value="1"/>
</dbReference>
<organism evidence="2 3">
    <name type="scientific">Meloidogyne hapla</name>
    <name type="common">Root-knot nematode worm</name>
    <dbReference type="NCBI Taxonomy" id="6305"/>
    <lineage>
        <taxon>Eukaryota</taxon>
        <taxon>Metazoa</taxon>
        <taxon>Ecdysozoa</taxon>
        <taxon>Nematoda</taxon>
        <taxon>Chromadorea</taxon>
        <taxon>Rhabditida</taxon>
        <taxon>Tylenchina</taxon>
        <taxon>Tylenchomorpha</taxon>
        <taxon>Tylenchoidea</taxon>
        <taxon>Meloidogynidae</taxon>
        <taxon>Meloidogyninae</taxon>
        <taxon>Meloidogyne</taxon>
    </lineage>
</organism>
<dbReference type="WBParaSite" id="MhA1_Contig656.frz3.gene20">
    <property type="protein sequence ID" value="MhA1_Contig656.frz3.gene20"/>
    <property type="gene ID" value="MhA1_Contig656.frz3.gene20"/>
</dbReference>
<dbReference type="InterPro" id="IPR010268">
    <property type="entry name" value="PaREP1"/>
</dbReference>
<name>A0A1I8BW72_MELHA</name>
<evidence type="ECO:0000313" key="2">
    <source>
        <dbReference type="Proteomes" id="UP000095281"/>
    </source>
</evidence>
<evidence type="ECO:0000256" key="1">
    <source>
        <dbReference type="SAM" id="MobiDB-lite"/>
    </source>
</evidence>
<feature type="compositionally biased region" description="Basic and acidic residues" evidence="1">
    <location>
        <begin position="168"/>
        <end position="185"/>
    </location>
</feature>
<dbReference type="Pfam" id="PF05942">
    <property type="entry name" value="PaREP1"/>
    <property type="match status" value="1"/>
</dbReference>
<accession>A0A1I8BW72</accession>
<dbReference type="AlphaFoldDB" id="A0A1I8BW72"/>
<evidence type="ECO:0000313" key="3">
    <source>
        <dbReference type="WBParaSite" id="MhA1_Contig656.frz3.gene20"/>
    </source>
</evidence>
<reference evidence="3" key="1">
    <citation type="submission" date="2016-11" db="UniProtKB">
        <authorList>
            <consortium name="WormBaseParasite"/>
        </authorList>
    </citation>
    <scope>IDENTIFICATION</scope>
</reference>